<evidence type="ECO:0000313" key="1">
    <source>
        <dbReference type="EMBL" id="ETO58566.1"/>
    </source>
</evidence>
<dbReference type="EMBL" id="ANJA01005058">
    <property type="protein sequence ID" value="ETO58566.1"/>
    <property type="molecule type" value="Genomic_DNA"/>
</dbReference>
<organism evidence="1 2">
    <name type="scientific">Phytophthora nicotianae P1976</name>
    <dbReference type="NCBI Taxonomy" id="1317066"/>
    <lineage>
        <taxon>Eukaryota</taxon>
        <taxon>Sar</taxon>
        <taxon>Stramenopiles</taxon>
        <taxon>Oomycota</taxon>
        <taxon>Peronosporomycetes</taxon>
        <taxon>Peronosporales</taxon>
        <taxon>Peronosporaceae</taxon>
        <taxon>Phytophthora</taxon>
    </lineage>
</organism>
<gene>
    <name evidence="1" type="ORF">F444_23055</name>
</gene>
<evidence type="ECO:0000313" key="2">
    <source>
        <dbReference type="Proteomes" id="UP000028582"/>
    </source>
</evidence>
<dbReference type="Proteomes" id="UP000028582">
    <property type="component" value="Unassembled WGS sequence"/>
</dbReference>
<accession>A0A080YW05</accession>
<sequence>MNKFHIDSQAAEMNKRLIDGVQDIHHRVDTTMKASFQMFAKESGQKINSTLTTMEGAINEHKQSHAFECERRLDAPLKASQDTFEATTDLQTEWIERRLNAKLKAAVERERVKILSSPSKTT</sequence>
<name>A0A080YW05_PHYNI</name>
<dbReference type="OrthoDB" id="146233at2759"/>
<reference evidence="1 2" key="1">
    <citation type="submission" date="2013-11" db="EMBL/GenBank/DDBJ databases">
        <title>The Genome Sequence of Phytophthora parasitica P1976.</title>
        <authorList>
            <consortium name="The Broad Institute Genomics Platform"/>
            <person name="Russ C."/>
            <person name="Tyler B."/>
            <person name="Panabieres F."/>
            <person name="Shan W."/>
            <person name="Tripathy S."/>
            <person name="Grunwald N."/>
            <person name="Machado M."/>
            <person name="Johnson C.S."/>
            <person name="Walker B."/>
            <person name="Young S."/>
            <person name="Zeng Q."/>
            <person name="Gargeya S."/>
            <person name="Fitzgerald M."/>
            <person name="Haas B."/>
            <person name="Abouelleil A."/>
            <person name="Allen A.W."/>
            <person name="Alvarado L."/>
            <person name="Arachchi H.M."/>
            <person name="Berlin A.M."/>
            <person name="Chapman S.B."/>
            <person name="Gainer-Dewar J."/>
            <person name="Goldberg J."/>
            <person name="Griggs A."/>
            <person name="Gujja S."/>
            <person name="Hansen M."/>
            <person name="Howarth C."/>
            <person name="Imamovic A."/>
            <person name="Ireland A."/>
            <person name="Larimer J."/>
            <person name="McCowan C."/>
            <person name="Murphy C."/>
            <person name="Pearson M."/>
            <person name="Poon T.W."/>
            <person name="Priest M."/>
            <person name="Roberts A."/>
            <person name="Saif S."/>
            <person name="Shea T."/>
            <person name="Sisk P."/>
            <person name="Sykes S."/>
            <person name="Wortman J."/>
            <person name="Nusbaum C."/>
            <person name="Birren B."/>
        </authorList>
    </citation>
    <scope>NUCLEOTIDE SEQUENCE [LARGE SCALE GENOMIC DNA]</scope>
    <source>
        <strain evidence="1 2">P1976</strain>
    </source>
</reference>
<proteinExistence type="predicted"/>
<protein>
    <submittedName>
        <fullName evidence="1">Uncharacterized protein</fullName>
    </submittedName>
</protein>
<comment type="caution">
    <text evidence="1">The sequence shown here is derived from an EMBL/GenBank/DDBJ whole genome shotgun (WGS) entry which is preliminary data.</text>
</comment>
<dbReference type="AlphaFoldDB" id="A0A080YW05"/>